<dbReference type="AlphaFoldDB" id="A0A6A5S897"/>
<dbReference type="EMBL" id="ML976219">
    <property type="protein sequence ID" value="KAF1935989.1"/>
    <property type="molecule type" value="Genomic_DNA"/>
</dbReference>
<organism evidence="2 3">
    <name type="scientific">Clathrospora elynae</name>
    <dbReference type="NCBI Taxonomy" id="706981"/>
    <lineage>
        <taxon>Eukaryota</taxon>
        <taxon>Fungi</taxon>
        <taxon>Dikarya</taxon>
        <taxon>Ascomycota</taxon>
        <taxon>Pezizomycotina</taxon>
        <taxon>Dothideomycetes</taxon>
        <taxon>Pleosporomycetidae</taxon>
        <taxon>Pleosporales</taxon>
        <taxon>Diademaceae</taxon>
        <taxon>Clathrospora</taxon>
    </lineage>
</organism>
<gene>
    <name evidence="2" type="ORF">EJ02DRAFT_360192</name>
</gene>
<evidence type="ECO:0000256" key="1">
    <source>
        <dbReference type="SAM" id="MobiDB-lite"/>
    </source>
</evidence>
<feature type="non-terminal residue" evidence="2">
    <location>
        <position position="84"/>
    </location>
</feature>
<protein>
    <submittedName>
        <fullName evidence="2">Uncharacterized protein</fullName>
    </submittedName>
</protein>
<proteinExistence type="predicted"/>
<evidence type="ECO:0000313" key="3">
    <source>
        <dbReference type="Proteomes" id="UP000800038"/>
    </source>
</evidence>
<evidence type="ECO:0000313" key="2">
    <source>
        <dbReference type="EMBL" id="KAF1935989.1"/>
    </source>
</evidence>
<keyword evidence="3" id="KW-1185">Reference proteome</keyword>
<feature type="region of interest" description="Disordered" evidence="1">
    <location>
        <begin position="1"/>
        <end position="46"/>
    </location>
</feature>
<name>A0A6A5S897_9PLEO</name>
<feature type="compositionally biased region" description="Gly residues" evidence="1">
    <location>
        <begin position="26"/>
        <end position="38"/>
    </location>
</feature>
<dbReference type="Proteomes" id="UP000800038">
    <property type="component" value="Unassembled WGS sequence"/>
</dbReference>
<reference evidence="2" key="1">
    <citation type="journal article" date="2020" name="Stud. Mycol.">
        <title>101 Dothideomycetes genomes: a test case for predicting lifestyles and emergence of pathogens.</title>
        <authorList>
            <person name="Haridas S."/>
            <person name="Albert R."/>
            <person name="Binder M."/>
            <person name="Bloem J."/>
            <person name="Labutti K."/>
            <person name="Salamov A."/>
            <person name="Andreopoulos B."/>
            <person name="Baker S."/>
            <person name="Barry K."/>
            <person name="Bills G."/>
            <person name="Bluhm B."/>
            <person name="Cannon C."/>
            <person name="Castanera R."/>
            <person name="Culley D."/>
            <person name="Daum C."/>
            <person name="Ezra D."/>
            <person name="Gonzalez J."/>
            <person name="Henrissat B."/>
            <person name="Kuo A."/>
            <person name="Liang C."/>
            <person name="Lipzen A."/>
            <person name="Lutzoni F."/>
            <person name="Magnuson J."/>
            <person name="Mondo S."/>
            <person name="Nolan M."/>
            <person name="Ohm R."/>
            <person name="Pangilinan J."/>
            <person name="Park H.-J."/>
            <person name="Ramirez L."/>
            <person name="Alfaro M."/>
            <person name="Sun H."/>
            <person name="Tritt A."/>
            <person name="Yoshinaga Y."/>
            <person name="Zwiers L.-H."/>
            <person name="Turgeon B."/>
            <person name="Goodwin S."/>
            <person name="Spatafora J."/>
            <person name="Crous P."/>
            <person name="Grigoriev I."/>
        </authorList>
    </citation>
    <scope>NUCLEOTIDE SEQUENCE</scope>
    <source>
        <strain evidence="2">CBS 161.51</strain>
    </source>
</reference>
<accession>A0A6A5S897</accession>
<dbReference type="OrthoDB" id="4850545at2759"/>
<sequence length="84" mass="9711">MGSNTVTEDQYYLDRRYNGNRRGQAGLRGGFRGGGNGGNQRFNNSERRFTPRWKKKCFVCQKEGCWSTNHTDEERKAARAQFLS</sequence>